<reference evidence="2 3" key="1">
    <citation type="journal article" date="2011" name="J. Bacteriol.">
        <title>Draft Genome Sequence of Gordonia neofelifaecis NRRL B-59395, a Cholesterol-Degrading Actinomycete.</title>
        <authorList>
            <person name="Ge F."/>
            <person name="Li W."/>
            <person name="Chen G."/>
            <person name="Liu Y."/>
            <person name="Zhang G."/>
            <person name="Yong B."/>
            <person name="Wang Q."/>
            <person name="Wang N."/>
            <person name="Huang Z."/>
            <person name="Li W."/>
            <person name="Wang J."/>
            <person name="Wu C."/>
            <person name="Xie Q."/>
            <person name="Liu G."/>
        </authorList>
    </citation>
    <scope>NUCLEOTIDE SEQUENCE [LARGE SCALE GENOMIC DNA]</scope>
    <source>
        <strain evidence="2 3">NRRL B-59395</strain>
    </source>
</reference>
<comment type="caution">
    <text evidence="2">The sequence shown here is derived from an EMBL/GenBank/DDBJ whole genome shotgun (WGS) entry which is preliminary data.</text>
</comment>
<dbReference type="InterPro" id="IPR007210">
    <property type="entry name" value="ABC_Gly_betaine_transp_sub-bd"/>
</dbReference>
<organism evidence="2 3">
    <name type="scientific">Gordonia neofelifaecis NRRL B-59395</name>
    <dbReference type="NCBI Taxonomy" id="644548"/>
    <lineage>
        <taxon>Bacteria</taxon>
        <taxon>Bacillati</taxon>
        <taxon>Actinomycetota</taxon>
        <taxon>Actinomycetes</taxon>
        <taxon>Mycobacteriales</taxon>
        <taxon>Gordoniaceae</taxon>
        <taxon>Gordonia</taxon>
    </lineage>
</organism>
<dbReference type="eggNOG" id="COG1732">
    <property type="taxonomic scope" value="Bacteria"/>
</dbReference>
<dbReference type="SUPFAM" id="SSF53850">
    <property type="entry name" value="Periplasmic binding protein-like II"/>
    <property type="match status" value="1"/>
</dbReference>
<proteinExistence type="predicted"/>
<dbReference type="AlphaFoldDB" id="F1YFM7"/>
<dbReference type="Gene3D" id="3.40.190.10">
    <property type="entry name" value="Periplasmic binding protein-like II"/>
    <property type="match status" value="2"/>
</dbReference>
<accession>F1YFM7</accession>
<gene>
    <name evidence="2" type="ORF">SCNU_03872</name>
</gene>
<dbReference type="STRING" id="644548.SCNU_03872"/>
<dbReference type="GO" id="GO:0022857">
    <property type="term" value="F:transmembrane transporter activity"/>
    <property type="evidence" value="ECO:0007669"/>
    <property type="project" value="InterPro"/>
</dbReference>
<keyword evidence="3" id="KW-1185">Reference proteome</keyword>
<dbReference type="GO" id="GO:0043190">
    <property type="term" value="C:ATP-binding cassette (ABC) transporter complex"/>
    <property type="evidence" value="ECO:0007669"/>
    <property type="project" value="InterPro"/>
</dbReference>
<evidence type="ECO:0000313" key="2">
    <source>
        <dbReference type="EMBL" id="EGD56659.1"/>
    </source>
</evidence>
<evidence type="ECO:0000313" key="3">
    <source>
        <dbReference type="Proteomes" id="UP000035065"/>
    </source>
</evidence>
<feature type="domain" description="ABC-type glycine betaine transport system substrate-binding" evidence="1">
    <location>
        <begin position="22"/>
        <end position="275"/>
    </location>
</feature>
<evidence type="ECO:0000259" key="1">
    <source>
        <dbReference type="Pfam" id="PF04069"/>
    </source>
</evidence>
<name>F1YFM7_9ACTN</name>
<dbReference type="Pfam" id="PF04069">
    <property type="entry name" value="OpuAC"/>
    <property type="match status" value="1"/>
</dbReference>
<dbReference type="Proteomes" id="UP000035065">
    <property type="component" value="Unassembled WGS sequence"/>
</dbReference>
<protein>
    <submittedName>
        <fullName evidence="2">Substrate-binding region of ABC-type glycine betaine transporter</fullName>
    </submittedName>
</protein>
<sequence>MVAAGALFALVTACGSDDPVPLRVSSDGTPAMRVAAQIYGGALARTGVPIDVLDSAAGDRRLLDAAAQGDVDLFPAFTGDLLTSLTPNPEARSSEDVENAVNRALPQGVTIGDPAGVSDRRQLVVAQALVDAHQLTDLSQCAALPPGLPLVTTGVLTAEERQSFDVCRFGAIEDRRTPSEVADRVRDGRALGTLTGLEAATALTGRDDVTALRSQDAGPMAQDLVPVYRAGQIGKSQMKALSRVAGELTTADLAELAARVEAGAAPGAVANEWISTHGV</sequence>
<dbReference type="EMBL" id="AEUD01000002">
    <property type="protein sequence ID" value="EGD56659.1"/>
    <property type="molecule type" value="Genomic_DNA"/>
</dbReference>